<feature type="compositionally biased region" description="Polar residues" evidence="1">
    <location>
        <begin position="201"/>
        <end position="219"/>
    </location>
</feature>
<evidence type="ECO:0000313" key="3">
    <source>
        <dbReference type="Proteomes" id="UP001583177"/>
    </source>
</evidence>
<organism evidence="2 3">
    <name type="scientific">Diaporthe australafricana</name>
    <dbReference type="NCBI Taxonomy" id="127596"/>
    <lineage>
        <taxon>Eukaryota</taxon>
        <taxon>Fungi</taxon>
        <taxon>Dikarya</taxon>
        <taxon>Ascomycota</taxon>
        <taxon>Pezizomycotina</taxon>
        <taxon>Sordariomycetes</taxon>
        <taxon>Sordariomycetidae</taxon>
        <taxon>Diaporthales</taxon>
        <taxon>Diaporthaceae</taxon>
        <taxon>Diaporthe</taxon>
    </lineage>
</organism>
<feature type="region of interest" description="Disordered" evidence="1">
    <location>
        <begin position="92"/>
        <end position="115"/>
    </location>
</feature>
<feature type="region of interest" description="Disordered" evidence="1">
    <location>
        <begin position="145"/>
        <end position="180"/>
    </location>
</feature>
<proteinExistence type="predicted"/>
<feature type="compositionally biased region" description="Basic and acidic residues" evidence="1">
    <location>
        <begin position="1"/>
        <end position="11"/>
    </location>
</feature>
<feature type="compositionally biased region" description="Basic and acidic residues" evidence="1">
    <location>
        <begin position="411"/>
        <end position="431"/>
    </location>
</feature>
<feature type="compositionally biased region" description="Low complexity" evidence="1">
    <location>
        <begin position="395"/>
        <end position="408"/>
    </location>
</feature>
<feature type="region of interest" description="Disordered" evidence="1">
    <location>
        <begin position="201"/>
        <end position="223"/>
    </location>
</feature>
<protein>
    <submittedName>
        <fullName evidence="2">Uncharacterized protein</fullName>
    </submittedName>
</protein>
<comment type="caution">
    <text evidence="2">The sequence shown here is derived from an EMBL/GenBank/DDBJ whole genome shotgun (WGS) entry which is preliminary data.</text>
</comment>
<feature type="region of interest" description="Disordered" evidence="1">
    <location>
        <begin position="1"/>
        <end position="26"/>
    </location>
</feature>
<keyword evidence="3" id="KW-1185">Reference proteome</keyword>
<sequence length="511" mass="55823">MALGRPKEAEGNMRSNTPLPQLRRPMELDVAPAQQKLRSSMSAISLRMKAAKSTIRRTTSLRGPKPVFQSRGMVVDDAPSLAPIRIHTPINLNKPLPDLPEDTSSRYGDGSGSVKAELDSDVSVRDFEGYLDMLAYVNRQLPTVPAPHHSSSQDVSSSPSLSICSPPKEDEWISSRPPSRASTIFSRNDEVRRVRTHSGLLSRNSPAGRTITPMSSHGSESGLRISTRASLHTSVVTSRIDELSEPETTPVMTPKNDYTPFPKECCHCGLDPSKRDTSNTPSSPLAAVKTQDVTNINSSPLTVINIREHDKNWKSKTTGTSITAEDAQGRRFVLYPETSYFEALDGTGKASTESSAQQTPSSPHTPFPYSRPVNPDPYADEKSPPKRVVSPFQRPSNPSPCASSSPTSDEAVQHKDKNDNHDKCDKEEDPSFWKDPDGTIVVYEGIARDGDEVFYGSDINYLGSFYDCEEGSSGLGSAVDLVGLSSGLHVIPEDRSSEDLAMWDNEVLTFC</sequence>
<feature type="compositionally biased region" description="Polar residues" evidence="1">
    <location>
        <begin position="349"/>
        <end position="364"/>
    </location>
</feature>
<accession>A0ABR3XPK6</accession>
<evidence type="ECO:0000313" key="2">
    <source>
        <dbReference type="EMBL" id="KAL1877467.1"/>
    </source>
</evidence>
<feature type="region of interest" description="Disordered" evidence="1">
    <location>
        <begin position="345"/>
        <end position="431"/>
    </location>
</feature>
<gene>
    <name evidence="2" type="ORF">Daus18300_002454</name>
</gene>
<dbReference type="Proteomes" id="UP001583177">
    <property type="component" value="Unassembled WGS sequence"/>
</dbReference>
<evidence type="ECO:0000256" key="1">
    <source>
        <dbReference type="SAM" id="MobiDB-lite"/>
    </source>
</evidence>
<dbReference type="EMBL" id="JAWRVE010000014">
    <property type="protein sequence ID" value="KAL1877467.1"/>
    <property type="molecule type" value="Genomic_DNA"/>
</dbReference>
<reference evidence="2 3" key="1">
    <citation type="journal article" date="2024" name="IMA Fungus">
        <title>IMA Genome - F19 : A genome assembly and annotation guide to empower mycologists, including annotated draft genome sequences of Ceratocystis pirilliformis, Diaporthe australafricana, Fusarium ophioides, Paecilomyces lecythidis, and Sporothrix stenoceras.</title>
        <authorList>
            <person name="Aylward J."/>
            <person name="Wilson A.M."/>
            <person name="Visagie C.M."/>
            <person name="Spraker J."/>
            <person name="Barnes I."/>
            <person name="Buitendag C."/>
            <person name="Ceriani C."/>
            <person name="Del Mar Angel L."/>
            <person name="du Plessis D."/>
            <person name="Fuchs T."/>
            <person name="Gasser K."/>
            <person name="Kramer D."/>
            <person name="Li W."/>
            <person name="Munsamy K."/>
            <person name="Piso A."/>
            <person name="Price J.L."/>
            <person name="Sonnekus B."/>
            <person name="Thomas C."/>
            <person name="van der Nest A."/>
            <person name="van Dijk A."/>
            <person name="van Heerden A."/>
            <person name="van Vuuren N."/>
            <person name="Yilmaz N."/>
            <person name="Duong T.A."/>
            <person name="van der Merwe N.A."/>
            <person name="Wingfield M.J."/>
            <person name="Wingfield B.D."/>
        </authorList>
    </citation>
    <scope>NUCLEOTIDE SEQUENCE [LARGE SCALE GENOMIC DNA]</scope>
    <source>
        <strain evidence="2 3">CMW 18300</strain>
    </source>
</reference>
<name>A0ABR3XPK6_9PEZI</name>
<feature type="compositionally biased region" description="Low complexity" evidence="1">
    <location>
        <begin position="150"/>
        <end position="166"/>
    </location>
</feature>